<name>A0A6J5QM76_9CAUD</name>
<proteinExistence type="predicted"/>
<gene>
    <name evidence="2" type="ORF">UFOVP1130_69</name>
</gene>
<reference evidence="2" key="1">
    <citation type="submission" date="2020-05" db="EMBL/GenBank/DDBJ databases">
        <authorList>
            <person name="Chiriac C."/>
            <person name="Salcher M."/>
            <person name="Ghai R."/>
            <person name="Kavagutti S V."/>
        </authorList>
    </citation>
    <scope>NUCLEOTIDE SEQUENCE</scope>
</reference>
<protein>
    <submittedName>
        <fullName evidence="2">Uncharacterized protein</fullName>
    </submittedName>
</protein>
<sequence length="132" mass="14785">MKKQIDDWGTGLGADPDRQPEIHIPKGNSRSALVYFFRDNMPTEAMDRITATVNAPALMKGFAKLTQRGFTVDQIHAMIMAFARDITRRPLPVEVAPWRAFLANLDKYAKDATKHEDTDTTAPSIDPRLSEA</sequence>
<feature type="compositionally biased region" description="Basic and acidic residues" evidence="1">
    <location>
        <begin position="15"/>
        <end position="24"/>
    </location>
</feature>
<feature type="region of interest" description="Disordered" evidence="1">
    <location>
        <begin position="1"/>
        <end position="24"/>
    </location>
</feature>
<dbReference type="EMBL" id="LR797078">
    <property type="protein sequence ID" value="CAB4185523.1"/>
    <property type="molecule type" value="Genomic_DNA"/>
</dbReference>
<evidence type="ECO:0000256" key="1">
    <source>
        <dbReference type="SAM" id="MobiDB-lite"/>
    </source>
</evidence>
<evidence type="ECO:0000313" key="2">
    <source>
        <dbReference type="EMBL" id="CAB4185523.1"/>
    </source>
</evidence>
<accession>A0A6J5QM76</accession>
<feature type="region of interest" description="Disordered" evidence="1">
    <location>
        <begin position="112"/>
        <end position="132"/>
    </location>
</feature>
<organism evidence="2">
    <name type="scientific">uncultured Caudovirales phage</name>
    <dbReference type="NCBI Taxonomy" id="2100421"/>
    <lineage>
        <taxon>Viruses</taxon>
        <taxon>Duplodnaviria</taxon>
        <taxon>Heunggongvirae</taxon>
        <taxon>Uroviricota</taxon>
        <taxon>Caudoviricetes</taxon>
        <taxon>Peduoviridae</taxon>
        <taxon>Maltschvirus</taxon>
        <taxon>Maltschvirus maltsch</taxon>
    </lineage>
</organism>